<evidence type="ECO:0000313" key="2">
    <source>
        <dbReference type="EMBL" id="EFN64386.1"/>
    </source>
</evidence>
<keyword evidence="3" id="KW-1185">Reference proteome</keyword>
<sequence>MNRVRFTFCKRLFPGNAELLRRARLLYAFGIGSYLSPETGTRINGNREGLIRVAGSFPAKVEQRRSFRLRPQPVEVTEALSNRTTELFRTVDSSHVVVRLAAVSRTTTLYPPYLCHPTLRADPDVQPSYSPFPLLPLASNPRPPFCPRASQPSSLSYPLCPSPTTECTPPPARLKWLQYSNGPLILPLRERRDVKYLFNNNIPQSAERIDCRVCMSHVLNYPLKPTCVETRLAKAVRRTYARLVTTPFVPSPETAFSPVSHILTQLVPDTMCMSPRIPVSVKRNKPRKHIHRRRPCAERFAGVVEREERGSSGCGGRGSEEQGRGSGWAEGPNAADTQTTEPPLPSDPPSPRNHPPGLYPPTRPPPH</sequence>
<dbReference type="EMBL" id="GL441701">
    <property type="protein sequence ID" value="EFN64386.1"/>
    <property type="molecule type" value="Genomic_DNA"/>
</dbReference>
<protein>
    <submittedName>
        <fullName evidence="2">Uncharacterized protein</fullName>
    </submittedName>
</protein>
<dbReference type="InParanoid" id="E2AQ52"/>
<feature type="region of interest" description="Disordered" evidence="1">
    <location>
        <begin position="305"/>
        <end position="367"/>
    </location>
</feature>
<organism evidence="3">
    <name type="scientific">Camponotus floridanus</name>
    <name type="common">Florida carpenter ant</name>
    <dbReference type="NCBI Taxonomy" id="104421"/>
    <lineage>
        <taxon>Eukaryota</taxon>
        <taxon>Metazoa</taxon>
        <taxon>Ecdysozoa</taxon>
        <taxon>Arthropoda</taxon>
        <taxon>Hexapoda</taxon>
        <taxon>Insecta</taxon>
        <taxon>Pterygota</taxon>
        <taxon>Neoptera</taxon>
        <taxon>Endopterygota</taxon>
        <taxon>Hymenoptera</taxon>
        <taxon>Apocrita</taxon>
        <taxon>Aculeata</taxon>
        <taxon>Formicoidea</taxon>
        <taxon>Formicidae</taxon>
        <taxon>Formicinae</taxon>
        <taxon>Camponotus</taxon>
    </lineage>
</organism>
<evidence type="ECO:0000313" key="3">
    <source>
        <dbReference type="Proteomes" id="UP000000311"/>
    </source>
</evidence>
<reference evidence="2 3" key="1">
    <citation type="journal article" date="2010" name="Science">
        <title>Genomic comparison of the ants Camponotus floridanus and Harpegnathos saltator.</title>
        <authorList>
            <person name="Bonasio R."/>
            <person name="Zhang G."/>
            <person name="Ye C."/>
            <person name="Mutti N.S."/>
            <person name="Fang X."/>
            <person name="Qin N."/>
            <person name="Donahue G."/>
            <person name="Yang P."/>
            <person name="Li Q."/>
            <person name="Li C."/>
            <person name="Zhang P."/>
            <person name="Huang Z."/>
            <person name="Berger S.L."/>
            <person name="Reinberg D."/>
            <person name="Wang J."/>
            <person name="Liebig J."/>
        </authorList>
    </citation>
    <scope>NUCLEOTIDE SEQUENCE [LARGE SCALE GENOMIC DNA]</scope>
    <source>
        <strain evidence="3">C129</strain>
    </source>
</reference>
<evidence type="ECO:0000256" key="1">
    <source>
        <dbReference type="SAM" id="MobiDB-lite"/>
    </source>
</evidence>
<dbReference type="AlphaFoldDB" id="E2AQ52"/>
<proteinExistence type="predicted"/>
<name>E2AQ52_CAMFO</name>
<accession>E2AQ52</accession>
<dbReference type="Proteomes" id="UP000000311">
    <property type="component" value="Unassembled WGS sequence"/>
</dbReference>
<gene>
    <name evidence="2" type="ORF">EAG_00816</name>
</gene>
<feature type="compositionally biased region" description="Pro residues" evidence="1">
    <location>
        <begin position="342"/>
        <end position="367"/>
    </location>
</feature>